<dbReference type="InterPro" id="IPR020449">
    <property type="entry name" value="Tscrpt_reg_AraC-type_HTH"/>
</dbReference>
<dbReference type="GO" id="GO:0043565">
    <property type="term" value="F:sequence-specific DNA binding"/>
    <property type="evidence" value="ECO:0007669"/>
    <property type="project" value="InterPro"/>
</dbReference>
<evidence type="ECO:0000313" key="7">
    <source>
        <dbReference type="EMBL" id="RGE70857.1"/>
    </source>
</evidence>
<dbReference type="Proteomes" id="UP000261166">
    <property type="component" value="Unassembled WGS sequence"/>
</dbReference>
<dbReference type="Gene3D" id="1.10.10.60">
    <property type="entry name" value="Homeodomain-like"/>
    <property type="match status" value="2"/>
</dbReference>
<reference evidence="6 9" key="1">
    <citation type="submission" date="2018-08" db="EMBL/GenBank/DDBJ databases">
        <title>A genome reference for cultivated species of the human gut microbiota.</title>
        <authorList>
            <person name="Zou Y."/>
            <person name="Xue W."/>
            <person name="Luo G."/>
        </authorList>
    </citation>
    <scope>NUCLEOTIDE SEQUENCE [LARGE SCALE GENOMIC DNA]</scope>
    <source>
        <strain evidence="7 9">AF26-4BH</strain>
        <strain evidence="6">TF05-5AC</strain>
    </source>
</reference>
<name>A0A3E3HY50_9FIRM</name>
<evidence type="ECO:0000256" key="3">
    <source>
        <dbReference type="ARBA" id="ARBA00023159"/>
    </source>
</evidence>
<dbReference type="PROSITE" id="PS00041">
    <property type="entry name" value="HTH_ARAC_FAMILY_1"/>
    <property type="match status" value="1"/>
</dbReference>
<dbReference type="OrthoDB" id="2599717at2"/>
<dbReference type="GO" id="GO:0003700">
    <property type="term" value="F:DNA-binding transcription factor activity"/>
    <property type="evidence" value="ECO:0007669"/>
    <property type="project" value="InterPro"/>
</dbReference>
<comment type="caution">
    <text evidence="6">The sequence shown here is derived from an EMBL/GenBank/DDBJ whole genome shotgun (WGS) entry which is preliminary data.</text>
</comment>
<dbReference type="InterPro" id="IPR050204">
    <property type="entry name" value="AraC_XylS_family_regulators"/>
</dbReference>
<evidence type="ECO:0000256" key="1">
    <source>
        <dbReference type="ARBA" id="ARBA00023015"/>
    </source>
</evidence>
<dbReference type="EMBL" id="QVLV01000021">
    <property type="protein sequence ID" value="RGE56774.1"/>
    <property type="molecule type" value="Genomic_DNA"/>
</dbReference>
<keyword evidence="4" id="KW-0804">Transcription</keyword>
<keyword evidence="3" id="KW-0010">Activator</keyword>
<dbReference type="SMART" id="SM00342">
    <property type="entry name" value="HTH_ARAC"/>
    <property type="match status" value="1"/>
</dbReference>
<proteinExistence type="predicted"/>
<evidence type="ECO:0000313" key="8">
    <source>
        <dbReference type="Proteomes" id="UP000260812"/>
    </source>
</evidence>
<organism evidence="6 8">
    <name type="scientific">Eisenbergiella massiliensis</name>
    <dbReference type="NCBI Taxonomy" id="1720294"/>
    <lineage>
        <taxon>Bacteria</taxon>
        <taxon>Bacillati</taxon>
        <taxon>Bacillota</taxon>
        <taxon>Clostridia</taxon>
        <taxon>Lachnospirales</taxon>
        <taxon>Lachnospiraceae</taxon>
        <taxon>Eisenbergiella</taxon>
    </lineage>
</organism>
<gene>
    <name evidence="7" type="ORF">DWY69_15110</name>
    <name evidence="6" type="ORF">DXC51_22715</name>
</gene>
<dbReference type="InterPro" id="IPR009057">
    <property type="entry name" value="Homeodomain-like_sf"/>
</dbReference>
<accession>A0A3E3HY50</accession>
<dbReference type="InterPro" id="IPR018062">
    <property type="entry name" value="HTH_AraC-typ_CS"/>
</dbReference>
<feature type="domain" description="HTH araC/xylS-type" evidence="5">
    <location>
        <begin position="158"/>
        <end position="256"/>
    </location>
</feature>
<dbReference type="RefSeq" id="WP_021639989.1">
    <property type="nucleotide sequence ID" value="NZ_CALBAU010000209.1"/>
</dbReference>
<dbReference type="GeneID" id="97989591"/>
<dbReference type="SUPFAM" id="SSF51215">
    <property type="entry name" value="Regulatory protein AraC"/>
    <property type="match status" value="1"/>
</dbReference>
<dbReference type="PRINTS" id="PR00032">
    <property type="entry name" value="HTHARAC"/>
</dbReference>
<dbReference type="InterPro" id="IPR037923">
    <property type="entry name" value="HTH-like"/>
</dbReference>
<dbReference type="EMBL" id="QVLU01000013">
    <property type="protein sequence ID" value="RGE70857.1"/>
    <property type="molecule type" value="Genomic_DNA"/>
</dbReference>
<dbReference type="Proteomes" id="UP000260812">
    <property type="component" value="Unassembled WGS sequence"/>
</dbReference>
<evidence type="ECO:0000256" key="2">
    <source>
        <dbReference type="ARBA" id="ARBA00023125"/>
    </source>
</evidence>
<dbReference type="PANTHER" id="PTHR46796">
    <property type="entry name" value="HTH-TYPE TRANSCRIPTIONAL ACTIVATOR RHAS-RELATED"/>
    <property type="match status" value="1"/>
</dbReference>
<dbReference type="PROSITE" id="PS01124">
    <property type="entry name" value="HTH_ARAC_FAMILY_2"/>
    <property type="match status" value="1"/>
</dbReference>
<evidence type="ECO:0000313" key="6">
    <source>
        <dbReference type="EMBL" id="RGE56774.1"/>
    </source>
</evidence>
<evidence type="ECO:0000256" key="4">
    <source>
        <dbReference type="ARBA" id="ARBA00023163"/>
    </source>
</evidence>
<evidence type="ECO:0000259" key="5">
    <source>
        <dbReference type="PROSITE" id="PS01124"/>
    </source>
</evidence>
<keyword evidence="8" id="KW-1185">Reference proteome</keyword>
<keyword evidence="1" id="KW-0805">Transcription regulation</keyword>
<protein>
    <submittedName>
        <fullName evidence="6">AraC family transcriptional regulator</fullName>
    </submittedName>
</protein>
<dbReference type="InterPro" id="IPR018060">
    <property type="entry name" value="HTH_AraC"/>
</dbReference>
<sequence>MPLLYGIRHAWPEQAGFCLNRRKGYPGYSFVHFLTSVEIVIGGVRTVTPNHTCIIYAPGTPQYFIARQPLVHDWFHFSEMPEGLPECLDLPLDTLLYPRQPELITAIVQEMESEYFSRKSGSNRLIMLKMTELFIKLSRSLSDEYTAVIDTTTSEGLRRLRSEVLLSLNHPWTVAEMAARIPLSESRFYTVYKSFYGTSPMEDLIRARIDSAKNALLFTDRTISSIAESLGYNNLTHFIRQFRSFTGMSPSGYRRNRDNNS</sequence>
<dbReference type="Pfam" id="PF12833">
    <property type="entry name" value="HTH_18"/>
    <property type="match status" value="1"/>
</dbReference>
<evidence type="ECO:0000313" key="9">
    <source>
        <dbReference type="Proteomes" id="UP000261166"/>
    </source>
</evidence>
<keyword evidence="2" id="KW-0238">DNA-binding</keyword>
<dbReference type="SUPFAM" id="SSF46689">
    <property type="entry name" value="Homeodomain-like"/>
    <property type="match status" value="1"/>
</dbReference>
<dbReference type="AlphaFoldDB" id="A0A3E3HY50"/>